<evidence type="ECO:0000313" key="4">
    <source>
        <dbReference type="Proteomes" id="UP000315017"/>
    </source>
</evidence>
<reference evidence="3 4" key="1">
    <citation type="submission" date="2019-02" db="EMBL/GenBank/DDBJ databases">
        <title>Deep-cultivation of Planctomycetes and their phenomic and genomic characterization uncovers novel biology.</title>
        <authorList>
            <person name="Wiegand S."/>
            <person name="Jogler M."/>
            <person name="Boedeker C."/>
            <person name="Pinto D."/>
            <person name="Vollmers J."/>
            <person name="Rivas-Marin E."/>
            <person name="Kohn T."/>
            <person name="Peeters S.H."/>
            <person name="Heuer A."/>
            <person name="Rast P."/>
            <person name="Oberbeckmann S."/>
            <person name="Bunk B."/>
            <person name="Jeske O."/>
            <person name="Meyerdierks A."/>
            <person name="Storesund J.E."/>
            <person name="Kallscheuer N."/>
            <person name="Luecker S."/>
            <person name="Lage O.M."/>
            <person name="Pohl T."/>
            <person name="Merkel B.J."/>
            <person name="Hornburger P."/>
            <person name="Mueller R.-W."/>
            <person name="Bruemmer F."/>
            <person name="Labrenz M."/>
            <person name="Spormann A.M."/>
            <person name="Op den Camp H."/>
            <person name="Overmann J."/>
            <person name="Amann R."/>
            <person name="Jetten M.S.M."/>
            <person name="Mascher T."/>
            <person name="Medema M.H."/>
            <person name="Devos D.P."/>
            <person name="Kaster A.-K."/>
            <person name="Ovreas L."/>
            <person name="Rohde M."/>
            <person name="Galperin M.Y."/>
            <person name="Jogler C."/>
        </authorList>
    </citation>
    <scope>NUCLEOTIDE SEQUENCE [LARGE SCALE GENOMIC DNA]</scope>
    <source>
        <strain evidence="3 4">ETA_A8</strain>
    </source>
</reference>
<proteinExistence type="predicted"/>
<organism evidence="3 4">
    <name type="scientific">Anatilimnocola aggregata</name>
    <dbReference type="NCBI Taxonomy" id="2528021"/>
    <lineage>
        <taxon>Bacteria</taxon>
        <taxon>Pseudomonadati</taxon>
        <taxon>Planctomycetota</taxon>
        <taxon>Planctomycetia</taxon>
        <taxon>Pirellulales</taxon>
        <taxon>Pirellulaceae</taxon>
        <taxon>Anatilimnocola</taxon>
    </lineage>
</organism>
<sequence>MKHKSPAPSPVVPQGPSAASLVRLLFRKEYRIFFVAIVLMVSCYWGFQESWRRWGEPSLASEPYQVTPQQIIVTSQPPWIEGDVKAEAIRDGSLTKLDLRDRTLLERIRRAFAVHNWVAQVKQVRKSYPARVDVELVYRRPMASVEVTYRGRPELLLIDEQGILLPSPSEAFAARNLPDMLRIDAGDTAPAGPYGTDWGSPRVTAAAKIATAWTDQWKAIGLYRIVVTEDTNGRIGYELQTRNGGRCLWGNPPGQETANEPKPAEKVARAISAHQQGQLKDDADSPPIDLSGGTVPMPTRTATRNRRGLR</sequence>
<evidence type="ECO:0000313" key="3">
    <source>
        <dbReference type="EMBL" id="QDU31123.1"/>
    </source>
</evidence>
<feature type="transmembrane region" description="Helical" evidence="2">
    <location>
        <begin position="30"/>
        <end position="47"/>
    </location>
</feature>
<dbReference type="Proteomes" id="UP000315017">
    <property type="component" value="Chromosome"/>
</dbReference>
<keyword evidence="3" id="KW-0132">Cell division</keyword>
<keyword evidence="4" id="KW-1185">Reference proteome</keyword>
<dbReference type="OrthoDB" id="287558at2"/>
<keyword evidence="2" id="KW-0812">Transmembrane</keyword>
<gene>
    <name evidence="3" type="primary">ftsQ</name>
    <name evidence="3" type="ORF">ETAA8_62760</name>
</gene>
<dbReference type="EMBL" id="CP036274">
    <property type="protein sequence ID" value="QDU31123.1"/>
    <property type="molecule type" value="Genomic_DNA"/>
</dbReference>
<name>A0A517YLN5_9BACT</name>
<protein>
    <submittedName>
        <fullName evidence="3">Cell division protein FtsQ</fullName>
    </submittedName>
</protein>
<feature type="region of interest" description="Disordered" evidence="1">
    <location>
        <begin position="246"/>
        <end position="310"/>
    </location>
</feature>
<evidence type="ECO:0000256" key="1">
    <source>
        <dbReference type="SAM" id="MobiDB-lite"/>
    </source>
</evidence>
<dbReference type="RefSeq" id="WP_145097730.1">
    <property type="nucleotide sequence ID" value="NZ_CP036274.1"/>
</dbReference>
<dbReference type="GO" id="GO:0051301">
    <property type="term" value="P:cell division"/>
    <property type="evidence" value="ECO:0007669"/>
    <property type="project" value="UniProtKB-KW"/>
</dbReference>
<accession>A0A517YLN5</accession>
<keyword evidence="2" id="KW-1133">Transmembrane helix</keyword>
<evidence type="ECO:0000256" key="2">
    <source>
        <dbReference type="SAM" id="Phobius"/>
    </source>
</evidence>
<dbReference type="KEGG" id="aagg:ETAA8_62760"/>
<keyword evidence="2" id="KW-0472">Membrane</keyword>
<keyword evidence="3" id="KW-0131">Cell cycle</keyword>
<dbReference type="AlphaFoldDB" id="A0A517YLN5"/>